<evidence type="ECO:0000313" key="1">
    <source>
        <dbReference type="EMBL" id="CAI9739212.1"/>
    </source>
</evidence>
<proteinExistence type="predicted"/>
<organism evidence="1 2">
    <name type="scientific">Octopus vulgaris</name>
    <name type="common">Common octopus</name>
    <dbReference type="NCBI Taxonomy" id="6645"/>
    <lineage>
        <taxon>Eukaryota</taxon>
        <taxon>Metazoa</taxon>
        <taxon>Spiralia</taxon>
        <taxon>Lophotrochozoa</taxon>
        <taxon>Mollusca</taxon>
        <taxon>Cephalopoda</taxon>
        <taxon>Coleoidea</taxon>
        <taxon>Octopodiformes</taxon>
        <taxon>Octopoda</taxon>
        <taxon>Incirrata</taxon>
        <taxon>Octopodidae</taxon>
        <taxon>Octopus</taxon>
    </lineage>
</organism>
<sequence length="92" mass="10920">MTKTRYRQNRNKTKLSGPQITRQDSSFIFRRLQQPENSAEGIKAATAECYIRLMDNGYTLDWKRSKDDHVHRSTVMLKPLCRSSRILRHHMI</sequence>
<name>A0AA36BSR1_OCTVU</name>
<dbReference type="Proteomes" id="UP001162480">
    <property type="component" value="Chromosome 23"/>
</dbReference>
<keyword evidence="2" id="KW-1185">Reference proteome</keyword>
<dbReference type="EMBL" id="OX597836">
    <property type="protein sequence ID" value="CAI9739212.1"/>
    <property type="molecule type" value="Genomic_DNA"/>
</dbReference>
<protein>
    <submittedName>
        <fullName evidence="1">Uncharacterized protein</fullName>
    </submittedName>
</protein>
<dbReference type="AlphaFoldDB" id="A0AA36BSR1"/>
<gene>
    <name evidence="1" type="ORF">OCTVUL_1B018064</name>
</gene>
<reference evidence="1" key="1">
    <citation type="submission" date="2023-08" db="EMBL/GenBank/DDBJ databases">
        <authorList>
            <person name="Alioto T."/>
            <person name="Alioto T."/>
            <person name="Gomez Garrido J."/>
        </authorList>
    </citation>
    <scope>NUCLEOTIDE SEQUENCE</scope>
</reference>
<accession>A0AA36BSR1</accession>
<evidence type="ECO:0000313" key="2">
    <source>
        <dbReference type="Proteomes" id="UP001162480"/>
    </source>
</evidence>